<dbReference type="InterPro" id="IPR016796">
    <property type="entry name" value="UCP021774"/>
</dbReference>
<dbReference type="RefSeq" id="WP_231418921.1">
    <property type="nucleotide sequence ID" value="NZ_CP126446.1"/>
</dbReference>
<dbReference type="EMBL" id="CP126446">
    <property type="protein sequence ID" value="WIF97450.1"/>
    <property type="molecule type" value="Genomic_DNA"/>
</dbReference>
<name>A0ABY8UYH2_9BACI</name>
<keyword evidence="3" id="KW-1185">Reference proteome</keyword>
<dbReference type="InterPro" id="IPR005180">
    <property type="entry name" value="DUF302"/>
</dbReference>
<organism evidence="2 3">
    <name type="scientific">Pontibacillus chungwhensis</name>
    <dbReference type="NCBI Taxonomy" id="265426"/>
    <lineage>
        <taxon>Bacteria</taxon>
        <taxon>Bacillati</taxon>
        <taxon>Bacillota</taxon>
        <taxon>Bacilli</taxon>
        <taxon>Bacillales</taxon>
        <taxon>Bacillaceae</taxon>
        <taxon>Pontibacillus</taxon>
    </lineage>
</organism>
<dbReference type="InterPro" id="IPR035923">
    <property type="entry name" value="TT1751-like_sf"/>
</dbReference>
<dbReference type="SUPFAM" id="SSF103247">
    <property type="entry name" value="TT1751-like"/>
    <property type="match status" value="1"/>
</dbReference>
<evidence type="ECO:0000313" key="3">
    <source>
        <dbReference type="Proteomes" id="UP001236652"/>
    </source>
</evidence>
<sequence>MFHYTVETSKSLDEAVDALQTQLKEEKFGVLWDFNVKDTLQSKGFDFNTTYRILEVCNPGEAKNILEKNALASYFLPCKVVVYEQDGSTKMGMPKPTSLIGFLEDEELNDQAKDIEERMAACMDKAAQ</sequence>
<dbReference type="Pfam" id="PF03625">
    <property type="entry name" value="DUF302"/>
    <property type="match status" value="1"/>
</dbReference>
<reference evidence="2 3" key="1">
    <citation type="submission" date="2023-05" db="EMBL/GenBank/DDBJ databases">
        <title>Comparative genomics reveals the evidence of polycyclic aromatic hydrocarbons degradation in moderately halophilic genus Pontibacillus.</title>
        <authorList>
            <person name="Yang H."/>
            <person name="Qian Z."/>
        </authorList>
    </citation>
    <scope>NUCLEOTIDE SEQUENCE [LARGE SCALE GENOMIC DNA]</scope>
    <source>
        <strain evidence="3">HN14</strain>
    </source>
</reference>
<feature type="domain" description="DUF302" evidence="1">
    <location>
        <begin position="34"/>
        <end position="96"/>
    </location>
</feature>
<dbReference type="PANTHER" id="PTHR38342:SF1">
    <property type="entry name" value="SLR5037 PROTEIN"/>
    <property type="match status" value="1"/>
</dbReference>
<dbReference type="CDD" id="cd14797">
    <property type="entry name" value="DUF302"/>
    <property type="match status" value="1"/>
</dbReference>
<evidence type="ECO:0000259" key="1">
    <source>
        <dbReference type="Pfam" id="PF03625"/>
    </source>
</evidence>
<protein>
    <submittedName>
        <fullName evidence="2">DUF302 domain-containing protein</fullName>
    </submittedName>
</protein>
<accession>A0ABY8UYH2</accession>
<gene>
    <name evidence="2" type="ORF">QNI29_17200</name>
</gene>
<dbReference type="Proteomes" id="UP001236652">
    <property type="component" value="Chromosome"/>
</dbReference>
<dbReference type="PANTHER" id="PTHR38342">
    <property type="entry name" value="SLR5037 PROTEIN"/>
    <property type="match status" value="1"/>
</dbReference>
<dbReference type="PIRSF" id="PIRSF021774">
    <property type="entry name" value="UCP021774"/>
    <property type="match status" value="1"/>
</dbReference>
<proteinExistence type="predicted"/>
<evidence type="ECO:0000313" key="2">
    <source>
        <dbReference type="EMBL" id="WIF97450.1"/>
    </source>
</evidence>
<dbReference type="Gene3D" id="3.30.310.70">
    <property type="entry name" value="TT1751-like domain"/>
    <property type="match status" value="1"/>
</dbReference>